<dbReference type="EMBL" id="CDMY01000938">
    <property type="protein sequence ID" value="CEM37377.1"/>
    <property type="molecule type" value="Genomic_DNA"/>
</dbReference>
<feature type="compositionally biased region" description="Basic and acidic residues" evidence="1">
    <location>
        <begin position="31"/>
        <end position="42"/>
    </location>
</feature>
<evidence type="ECO:0000313" key="3">
    <source>
        <dbReference type="Proteomes" id="UP000041254"/>
    </source>
</evidence>
<dbReference type="VEuPathDB" id="CryptoDB:Vbra_19225"/>
<keyword evidence="3" id="KW-1185">Reference proteome</keyword>
<proteinExistence type="predicted"/>
<feature type="compositionally biased region" description="Low complexity" evidence="1">
    <location>
        <begin position="1"/>
        <end position="17"/>
    </location>
</feature>
<organism evidence="2 3">
    <name type="scientific">Vitrella brassicaformis (strain CCMP3155)</name>
    <dbReference type="NCBI Taxonomy" id="1169540"/>
    <lineage>
        <taxon>Eukaryota</taxon>
        <taxon>Sar</taxon>
        <taxon>Alveolata</taxon>
        <taxon>Colpodellida</taxon>
        <taxon>Vitrellaceae</taxon>
        <taxon>Vitrella</taxon>
    </lineage>
</organism>
<dbReference type="InParanoid" id="A0A0G4H1A5"/>
<evidence type="ECO:0000256" key="1">
    <source>
        <dbReference type="SAM" id="MobiDB-lite"/>
    </source>
</evidence>
<name>A0A0G4H1A5_VITBC</name>
<sequence length="553" mass="59904">MDRAPASRAAAAAAAAGDGAGRDGVGVKRRCPTDGGKESDARDGILTGIQQGQRVIEALKEMLTDLEQREVKMGGTAAPDKPSGELLREVLQFNLSGEPFSARRSALCAAKGSVLAVMYCGKFDAAFIRDEKNRIFLMIHAPAFKWLVGELIMYEGEQIETVALPPSKQKDAPYKYWAELLLSDPSAKRRATHDSVAIPPAQEGQQGMGGEQPKDDALCRSLELTSIIKRAMEDKAAQEARLEAIRPLLKTGNSEEDSLVSIEVSGATVTVTKAVATSLGDDSTFANRFLKYDPLTVEVPIEYVQRVVDIVARAQIKGAAPTALDVHGAQGELAPKAYRHALTMYGLAADRFLGPADALLTTDHLQQMRDWTPRFANRPNIPPCVGEPVMRIYKATVDGWRWLDFFDAVKGHSPLLLIFRVADGNELFASLIKGPIEGTDSHTYVGYIGRTRKMCVAGTQEKVTNLLDFSSPASSLTAVLSMACSSFGVRPAAQQISIGAPAAASDEMMKRCQGSMLEETQPDEWRQWQCSGRSSGRATTVMTMVTKCTCLCQ</sequence>
<dbReference type="PhylomeDB" id="A0A0G4H1A5"/>
<protein>
    <recommendedName>
        <fullName evidence="4">TLDc domain-containing protein</fullName>
    </recommendedName>
</protein>
<accession>A0A0G4H1A5</accession>
<gene>
    <name evidence="2" type="ORF">Vbra_19225</name>
</gene>
<feature type="region of interest" description="Disordered" evidence="1">
    <location>
        <begin position="1"/>
        <end position="42"/>
    </location>
</feature>
<dbReference type="AlphaFoldDB" id="A0A0G4H1A5"/>
<reference evidence="2 3" key="1">
    <citation type="submission" date="2014-11" db="EMBL/GenBank/DDBJ databases">
        <authorList>
            <person name="Zhu J."/>
            <person name="Qi W."/>
            <person name="Song R."/>
        </authorList>
    </citation>
    <scope>NUCLEOTIDE SEQUENCE [LARGE SCALE GENOMIC DNA]</scope>
</reference>
<dbReference type="OrthoDB" id="2414723at2759"/>
<evidence type="ECO:0008006" key="4">
    <source>
        <dbReference type="Google" id="ProtNLM"/>
    </source>
</evidence>
<evidence type="ECO:0000313" key="2">
    <source>
        <dbReference type="EMBL" id="CEM37377.1"/>
    </source>
</evidence>
<dbReference type="Proteomes" id="UP000041254">
    <property type="component" value="Unassembled WGS sequence"/>
</dbReference>